<dbReference type="PANTHER" id="PTHR46309:SF1">
    <property type="entry name" value="PHD FINGER PROTEIN 12"/>
    <property type="match status" value="1"/>
</dbReference>
<dbReference type="InterPro" id="IPR013083">
    <property type="entry name" value="Znf_RING/FYVE/PHD"/>
</dbReference>
<feature type="region of interest" description="Disordered" evidence="5">
    <location>
        <begin position="551"/>
        <end position="573"/>
    </location>
</feature>
<keyword evidence="6" id="KW-0812">Transmembrane</keyword>
<dbReference type="InterPro" id="IPR011011">
    <property type="entry name" value="Znf_FYVE_PHD"/>
</dbReference>
<keyword evidence="6" id="KW-0472">Membrane</keyword>
<dbReference type="Pfam" id="PF00628">
    <property type="entry name" value="PHD"/>
    <property type="match status" value="1"/>
</dbReference>
<evidence type="ECO:0000256" key="6">
    <source>
        <dbReference type="SAM" id="Phobius"/>
    </source>
</evidence>
<keyword evidence="6" id="KW-1133">Transmembrane helix</keyword>
<sequence>MAVGGGYASAIAVYIHLLKILLHFLIFWSFSRFFSLITHLLRGRGGIGNTLSSFTSLTCQVWWWRSFNIHLRSCGFPSLLLGSFSMSSRTSSVSPPGLDLLLEASRHYFASWRPLLRRCLLHNQQLLYPKRGSVPLPRHSPHPSAHVPASSTRLRCPTPISPFHVAATFAPLVSATGKASAQHSRVGELYQACPLGAVARPLASPPELTRTQVDTLPEPTGDTGREPTAGDASADRATLTWAPLHPSDQTSGPNSPVEDCLPREDAAEQARPHLDGRPDQRDPRTRLFARVRQGGGCSGAHARCARYLRRWGAIEREEEALHELWKQGGDAEMANTRMAQRHHVSCDCAHDVLRSLAFAQSILEAHKDMHVARRLLTSRGHTVSLGQLLHYFYGIFVGTQEHRLLKVALRDKRSRLQEDQTNDGSDDFCAKCGGFGLLVMCDNCPEVYHPECLGLESVPEDDFWQCPNCIIKADASKQQAEARGSPEKSLKSLSVSELKGRIAAIGLSSTHCLEKQDLVDVLLKASPKPAASAPPCTARKRGIQDVGSFTAKRQQTAGGAAAAAPSGRKAAAERVGDSVKAHPVSSPNRVPAVVKPPRAAAPLPAAPRKTAAARATTAPVASRPAAVGGIAAATTFRTHSAQRYGVDTETRTPFWLDSAKGTSSAAAHQKARASVANGLPPGWVVEDQVSSLSGETYKECRGPMGETTRSALAAWRMFNAATAPSSPPSGVVHPTPSVAQRAAAPSTSCSANE</sequence>
<dbReference type="InterPro" id="IPR019787">
    <property type="entry name" value="Znf_PHD-finger"/>
</dbReference>
<comment type="caution">
    <text evidence="8">The sequence shown here is derived from an EMBL/GenBank/DDBJ whole genome shotgun (WGS) entry which is preliminary data.</text>
</comment>
<dbReference type="GO" id="GO:0008270">
    <property type="term" value="F:zinc ion binding"/>
    <property type="evidence" value="ECO:0007669"/>
    <property type="project" value="UniProtKB-KW"/>
</dbReference>
<feature type="domain" description="PHD-type" evidence="7">
    <location>
        <begin position="426"/>
        <end position="472"/>
    </location>
</feature>
<evidence type="ECO:0000313" key="8">
    <source>
        <dbReference type="EMBL" id="KAL1524909.1"/>
    </source>
</evidence>
<dbReference type="GO" id="GO:0003714">
    <property type="term" value="F:transcription corepressor activity"/>
    <property type="evidence" value="ECO:0007669"/>
    <property type="project" value="InterPro"/>
</dbReference>
<feature type="compositionally biased region" description="Low complexity" evidence="5">
    <location>
        <begin position="551"/>
        <end position="569"/>
    </location>
</feature>
<evidence type="ECO:0000259" key="7">
    <source>
        <dbReference type="PROSITE" id="PS50016"/>
    </source>
</evidence>
<dbReference type="SUPFAM" id="SSF57903">
    <property type="entry name" value="FYVE/PHD zinc finger"/>
    <property type="match status" value="1"/>
</dbReference>
<dbReference type="GO" id="GO:0006357">
    <property type="term" value="P:regulation of transcription by RNA polymerase II"/>
    <property type="evidence" value="ECO:0007669"/>
    <property type="project" value="TreeGrafter"/>
</dbReference>
<dbReference type="PROSITE" id="PS01359">
    <property type="entry name" value="ZF_PHD_1"/>
    <property type="match status" value="1"/>
</dbReference>
<name>A0AB34JRW9_PRYPA</name>
<feature type="region of interest" description="Disordered" evidence="5">
    <location>
        <begin position="723"/>
        <end position="753"/>
    </location>
</feature>
<evidence type="ECO:0000313" key="9">
    <source>
        <dbReference type="Proteomes" id="UP001515480"/>
    </source>
</evidence>
<organism evidence="8 9">
    <name type="scientific">Prymnesium parvum</name>
    <name type="common">Toxic golden alga</name>
    <dbReference type="NCBI Taxonomy" id="97485"/>
    <lineage>
        <taxon>Eukaryota</taxon>
        <taxon>Haptista</taxon>
        <taxon>Haptophyta</taxon>
        <taxon>Prymnesiophyceae</taxon>
        <taxon>Prymnesiales</taxon>
        <taxon>Prymnesiaceae</taxon>
        <taxon>Prymnesium</taxon>
    </lineage>
</organism>
<feature type="transmembrane region" description="Helical" evidence="6">
    <location>
        <begin position="6"/>
        <end position="34"/>
    </location>
</feature>
<dbReference type="InterPro" id="IPR042163">
    <property type="entry name" value="PHF12"/>
</dbReference>
<keyword evidence="3" id="KW-0862">Zinc</keyword>
<dbReference type="InterPro" id="IPR019786">
    <property type="entry name" value="Zinc_finger_PHD-type_CS"/>
</dbReference>
<evidence type="ECO:0000256" key="3">
    <source>
        <dbReference type="ARBA" id="ARBA00022833"/>
    </source>
</evidence>
<feature type="region of interest" description="Disordered" evidence="5">
    <location>
        <begin position="202"/>
        <end position="234"/>
    </location>
</feature>
<dbReference type="GO" id="GO:0005634">
    <property type="term" value="C:nucleus"/>
    <property type="evidence" value="ECO:0007669"/>
    <property type="project" value="TreeGrafter"/>
</dbReference>
<accession>A0AB34JRW9</accession>
<keyword evidence="1" id="KW-0479">Metal-binding</keyword>
<dbReference type="InterPro" id="IPR001965">
    <property type="entry name" value="Znf_PHD"/>
</dbReference>
<dbReference type="PANTHER" id="PTHR46309">
    <property type="entry name" value="PHD FINGER PROTEIN 12"/>
    <property type="match status" value="1"/>
</dbReference>
<dbReference type="Proteomes" id="UP001515480">
    <property type="component" value="Unassembled WGS sequence"/>
</dbReference>
<evidence type="ECO:0000256" key="5">
    <source>
        <dbReference type="SAM" id="MobiDB-lite"/>
    </source>
</evidence>
<evidence type="ECO:0000256" key="1">
    <source>
        <dbReference type="ARBA" id="ARBA00022723"/>
    </source>
</evidence>
<dbReference type="SMART" id="SM00249">
    <property type="entry name" value="PHD"/>
    <property type="match status" value="1"/>
</dbReference>
<dbReference type="Gene3D" id="3.30.40.10">
    <property type="entry name" value="Zinc/RING finger domain, C3HC4 (zinc finger)"/>
    <property type="match status" value="1"/>
</dbReference>
<gene>
    <name evidence="8" type="ORF">AB1Y20_019787</name>
</gene>
<keyword evidence="9" id="KW-1185">Reference proteome</keyword>
<evidence type="ECO:0000256" key="4">
    <source>
        <dbReference type="PROSITE-ProRule" id="PRU00146"/>
    </source>
</evidence>
<reference evidence="8 9" key="1">
    <citation type="journal article" date="2024" name="Science">
        <title>Giant polyketide synthase enzymes in the biosynthesis of giant marine polyether toxins.</title>
        <authorList>
            <person name="Fallon T.R."/>
            <person name="Shende V.V."/>
            <person name="Wierzbicki I.H."/>
            <person name="Pendleton A.L."/>
            <person name="Watervoot N.F."/>
            <person name="Auber R.P."/>
            <person name="Gonzalez D.J."/>
            <person name="Wisecaver J.H."/>
            <person name="Moore B.S."/>
        </authorList>
    </citation>
    <scope>NUCLEOTIDE SEQUENCE [LARGE SCALE GENOMIC DNA]</scope>
    <source>
        <strain evidence="8 9">12B1</strain>
    </source>
</reference>
<dbReference type="EMBL" id="JBGBPQ010000004">
    <property type="protein sequence ID" value="KAL1524909.1"/>
    <property type="molecule type" value="Genomic_DNA"/>
</dbReference>
<proteinExistence type="predicted"/>
<dbReference type="AlphaFoldDB" id="A0AB34JRW9"/>
<keyword evidence="2 4" id="KW-0863">Zinc-finger</keyword>
<dbReference type="PROSITE" id="PS50016">
    <property type="entry name" value="ZF_PHD_2"/>
    <property type="match status" value="1"/>
</dbReference>
<evidence type="ECO:0000256" key="2">
    <source>
        <dbReference type="ARBA" id="ARBA00022771"/>
    </source>
</evidence>
<protein>
    <recommendedName>
        <fullName evidence="7">PHD-type domain-containing protein</fullName>
    </recommendedName>
</protein>